<dbReference type="CDD" id="cd03411">
    <property type="entry name" value="Ferrochelatase_N"/>
    <property type="match status" value="1"/>
</dbReference>
<comment type="function">
    <text evidence="7 8">Involved in coproporphyrin-dependent heme b biosynthesis. Catalyzes the insertion of ferrous iron into coproporphyrin III to form Fe-coproporphyrin III.</text>
</comment>
<feature type="binding site" evidence="7">
    <location>
        <position position="196"/>
    </location>
    <ligand>
        <name>Fe(2+)</name>
        <dbReference type="ChEBI" id="CHEBI:29033"/>
    </ligand>
</feature>
<comment type="pathway">
    <text evidence="1 7 8">Porphyrin-containing compound metabolism; protoheme biosynthesis.</text>
</comment>
<keyword evidence="2 7" id="KW-0408">Iron</keyword>
<organism evidence="9 10">
    <name type="scientific">Collinsella ihumii</name>
    <dbReference type="NCBI Taxonomy" id="1720204"/>
    <lineage>
        <taxon>Bacteria</taxon>
        <taxon>Bacillati</taxon>
        <taxon>Actinomycetota</taxon>
        <taxon>Coriobacteriia</taxon>
        <taxon>Coriobacteriales</taxon>
        <taxon>Coriobacteriaceae</taxon>
        <taxon>Collinsella</taxon>
    </lineage>
</organism>
<dbReference type="Proteomes" id="UP001168435">
    <property type="component" value="Unassembled WGS sequence"/>
</dbReference>
<keyword evidence="7" id="KW-0479">Metal-binding</keyword>
<keyword evidence="5 7" id="KW-0627">Porphyrin biosynthesis</keyword>
<gene>
    <name evidence="9" type="primary">hemH</name>
    <name evidence="7" type="synonym">cpfC</name>
    <name evidence="9" type="ORF">QVN30_09720</name>
</gene>
<dbReference type="PANTHER" id="PTHR11108">
    <property type="entry name" value="FERROCHELATASE"/>
    <property type="match status" value="1"/>
</dbReference>
<comment type="caution">
    <text evidence="7">Lacks conserved residue(s) required for the propagation of feature annotation.</text>
</comment>
<evidence type="ECO:0000256" key="2">
    <source>
        <dbReference type="ARBA" id="ARBA00023004"/>
    </source>
</evidence>
<dbReference type="HAMAP" id="MF_00323">
    <property type="entry name" value="Ferrochelatase"/>
    <property type="match status" value="1"/>
</dbReference>
<comment type="similarity">
    <text evidence="7 8">Belongs to the ferrochelatase family.</text>
</comment>
<dbReference type="CDD" id="cd00419">
    <property type="entry name" value="Ferrochelatase_C"/>
    <property type="match status" value="1"/>
</dbReference>
<comment type="subcellular location">
    <subcellularLocation>
        <location evidence="7 8">Cytoplasm</location>
    </subcellularLocation>
</comment>
<comment type="caution">
    <text evidence="9">The sequence shown here is derived from an EMBL/GenBank/DDBJ whole genome shotgun (WGS) entry which is preliminary data.</text>
</comment>
<evidence type="ECO:0000256" key="7">
    <source>
        <dbReference type="HAMAP-Rule" id="MF_00323"/>
    </source>
</evidence>
<keyword evidence="10" id="KW-1185">Reference proteome</keyword>
<feature type="binding site" evidence="7">
    <location>
        <position position="278"/>
    </location>
    <ligand>
        <name>Fe(2+)</name>
        <dbReference type="ChEBI" id="CHEBI:29033"/>
    </ligand>
</feature>
<sequence length="329" mass="36728">MDCLHEKTGVILINTGSPASPDPEDIRSYLIEFLSDRNIVRVPHAIWLPILHGIVARNRPKKTAPRYRQVWTPEGAPLLVESLKQRDELNERMSREGLPFVSEVGMRYGSPSIEDAAASLRRQGCTRLLGFPLFPQTATCTVGTCKERFLSVVAPSEAVGVLEGYADNPLYWGALARSIAERWEWRPGSKVLFSFHSVPLNDVEAGDTYLDEVRDSMGQVADLLGLSADDWAVAYHSRFEDSRSWATPHPSTILDTWADEGVDRIALVTPGFASDCLESLYDIASVAKGRFEQRCRARGGNPDVTYIPALNHRDDHIDLLLDEIKRALR</sequence>
<dbReference type="EMBL" id="JAUEIQ010000010">
    <property type="protein sequence ID" value="MDN0064581.1"/>
    <property type="molecule type" value="Genomic_DNA"/>
</dbReference>
<dbReference type="Gene3D" id="3.40.50.1400">
    <property type="match status" value="2"/>
</dbReference>
<comment type="catalytic activity">
    <reaction evidence="6">
        <text>Fe-coproporphyrin III + 2 H(+) = coproporphyrin III + Fe(2+)</text>
        <dbReference type="Rhea" id="RHEA:49572"/>
        <dbReference type="ChEBI" id="CHEBI:15378"/>
        <dbReference type="ChEBI" id="CHEBI:29033"/>
        <dbReference type="ChEBI" id="CHEBI:68438"/>
        <dbReference type="ChEBI" id="CHEBI:131725"/>
        <dbReference type="EC" id="4.99.1.9"/>
    </reaction>
    <physiologicalReaction direction="right-to-left" evidence="6">
        <dbReference type="Rhea" id="RHEA:49574"/>
    </physiologicalReaction>
</comment>
<accession>A0ABT7XGN5</accession>
<dbReference type="PROSITE" id="PS00534">
    <property type="entry name" value="FERROCHELATASE"/>
    <property type="match status" value="1"/>
</dbReference>
<keyword evidence="7 8" id="KW-0963">Cytoplasm</keyword>
<evidence type="ECO:0000256" key="5">
    <source>
        <dbReference type="ARBA" id="ARBA00023244"/>
    </source>
</evidence>
<evidence type="ECO:0000256" key="4">
    <source>
        <dbReference type="ARBA" id="ARBA00023239"/>
    </source>
</evidence>
<dbReference type="RefSeq" id="WP_289836220.1">
    <property type="nucleotide sequence ID" value="NZ_JAUEIQ010000010.1"/>
</dbReference>
<reference evidence="9" key="2">
    <citation type="submission" date="2024-05" db="EMBL/GenBank/DDBJ databases">
        <title>Identification and characterization of horizontal gene transfer across gut microbiota members of farm animals based on homology search.</title>
        <authorList>
            <person name="Schwarzerova J."/>
            <person name="Nykrynova M."/>
            <person name="Jureckova K."/>
            <person name="Cejkova D."/>
            <person name="Rychlik I."/>
        </authorList>
    </citation>
    <scope>NUCLEOTIDE SEQUENCE</scope>
    <source>
        <strain evidence="9">176_SSukc20</strain>
    </source>
</reference>
<dbReference type="InterPro" id="IPR019772">
    <property type="entry name" value="Ferrochelatase_AS"/>
</dbReference>
<dbReference type="EC" id="4.99.1.9" evidence="7"/>
<dbReference type="Pfam" id="PF00762">
    <property type="entry name" value="Ferrochelatase"/>
    <property type="match status" value="1"/>
</dbReference>
<dbReference type="InterPro" id="IPR033644">
    <property type="entry name" value="Ferrochelatase_C"/>
</dbReference>
<evidence type="ECO:0000256" key="6">
    <source>
        <dbReference type="ARBA" id="ARBA00024536"/>
    </source>
</evidence>
<reference evidence="9" key="1">
    <citation type="submission" date="2023-06" db="EMBL/GenBank/DDBJ databases">
        <authorList>
            <person name="Zeman M."/>
            <person name="Kubasova T."/>
            <person name="Jahodarova E."/>
            <person name="Nykrynova M."/>
            <person name="Rychlik I."/>
        </authorList>
    </citation>
    <scope>NUCLEOTIDE SEQUENCE</scope>
    <source>
        <strain evidence="9">176_SSukc20</strain>
    </source>
</reference>
<name>A0ABT7XGN5_9ACTN</name>
<dbReference type="PANTHER" id="PTHR11108:SF1">
    <property type="entry name" value="FERROCHELATASE, MITOCHONDRIAL"/>
    <property type="match status" value="1"/>
</dbReference>
<keyword evidence="4 7" id="KW-0456">Lyase</keyword>
<evidence type="ECO:0000256" key="1">
    <source>
        <dbReference type="ARBA" id="ARBA00004744"/>
    </source>
</evidence>
<protein>
    <recommendedName>
        <fullName evidence="7">Coproporphyrin III ferrochelatase</fullName>
        <ecNumber evidence="7">4.99.1.9</ecNumber>
    </recommendedName>
</protein>
<evidence type="ECO:0000313" key="9">
    <source>
        <dbReference type="EMBL" id="MDN0064581.1"/>
    </source>
</evidence>
<evidence type="ECO:0000313" key="10">
    <source>
        <dbReference type="Proteomes" id="UP001168435"/>
    </source>
</evidence>
<dbReference type="InterPro" id="IPR033659">
    <property type="entry name" value="Ferrochelatase_N"/>
</dbReference>
<proteinExistence type="inferred from homology"/>
<keyword evidence="3 7" id="KW-0350">Heme biosynthesis</keyword>
<feature type="binding site" evidence="7">
    <location>
        <begin position="66"/>
        <end position="67"/>
    </location>
    <ligand>
        <name>Fe-coproporphyrin III</name>
        <dbReference type="ChEBI" id="CHEBI:68438"/>
    </ligand>
</feature>
<evidence type="ECO:0000256" key="8">
    <source>
        <dbReference type="RuleBase" id="RU000607"/>
    </source>
</evidence>
<dbReference type="SUPFAM" id="SSF53800">
    <property type="entry name" value="Chelatase"/>
    <property type="match status" value="1"/>
</dbReference>
<dbReference type="InterPro" id="IPR001015">
    <property type="entry name" value="Ferrochelatase"/>
</dbReference>
<evidence type="ECO:0000256" key="3">
    <source>
        <dbReference type="ARBA" id="ARBA00023133"/>
    </source>
</evidence>
<dbReference type="NCBIfam" id="TIGR00109">
    <property type="entry name" value="hemH"/>
    <property type="match status" value="1"/>
</dbReference>